<protein>
    <submittedName>
        <fullName evidence="3">D-alanyl-D-alanine carboxypeptidase/D-alanyl-D-alanine-endopeptidase (Penicillin-binding protein 4)</fullName>
        <ecNumber evidence="3">3.4.16.4</ecNumber>
        <ecNumber evidence="3">3.4.21.-</ecNumber>
    </submittedName>
</protein>
<evidence type="ECO:0000313" key="3">
    <source>
        <dbReference type="EMBL" id="MBB2995005.1"/>
    </source>
</evidence>
<dbReference type="EC" id="3.4.21.-" evidence="3"/>
<dbReference type="InterPro" id="IPR012338">
    <property type="entry name" value="Beta-lactam/transpept-like"/>
</dbReference>
<accession>A0A839QKB8</accession>
<sequence>MKKFPRGLAAVLAVVAIGTVLGLLALNLIPVWFAPAPAPDPAPIARPEIAVAKPTALPHLEPDAPAPDPARLKALLDQVLRKPDGTSFSATVIDVLDGATLYEHGGDRPGIPASSLKILTAVAATTELGLEKTFDTSVVMPDAGTLVLVGGGDVLLGTGESRPESTVGHAGVGTLAKKVAAKLTEAHATGGIDDTLKLVLDDSLFTGPGLNPAWDQSLMDTSNISAVQPLALYGARRDAGPSSTRVDDPAMTAAQAFADALRSELAATTGAPQLAAGITRGQSDAGDTTLASVSSAPLGDTLSFMLQVSDNYVAEVMGRLVAIKADEPGSYTGGANAVRRSIGRLGIDITGMELVDTSGLAATNRVAPRQLAQTLVLAATSGVPALRELSYQLPLAGATGTLSHRLGATSTRGLVRAKTGSLLEVSSLSGLVVADDGRLLAFSVFAKSPQQVIAPHKDVLDSFATVLAGCGCR</sequence>
<name>A0A839QKB8_9MICC</name>
<keyword evidence="4" id="KW-1185">Reference proteome</keyword>
<proteinExistence type="inferred from homology"/>
<dbReference type="RefSeq" id="WP_183510321.1">
    <property type="nucleotide sequence ID" value="NZ_BAABGK010000020.1"/>
</dbReference>
<dbReference type="GO" id="GO:0009002">
    <property type="term" value="F:serine-type D-Ala-D-Ala carboxypeptidase activity"/>
    <property type="evidence" value="ECO:0007669"/>
    <property type="project" value="UniProtKB-EC"/>
</dbReference>
<keyword evidence="3" id="KW-0645">Protease</keyword>
<evidence type="ECO:0000313" key="4">
    <source>
        <dbReference type="Proteomes" id="UP000523000"/>
    </source>
</evidence>
<dbReference type="GO" id="GO:0000270">
    <property type="term" value="P:peptidoglycan metabolic process"/>
    <property type="evidence" value="ECO:0007669"/>
    <property type="project" value="TreeGrafter"/>
</dbReference>
<comment type="similarity">
    <text evidence="1">Belongs to the peptidase S13 family.</text>
</comment>
<dbReference type="NCBIfam" id="TIGR00666">
    <property type="entry name" value="PBP4"/>
    <property type="match status" value="1"/>
</dbReference>
<dbReference type="EMBL" id="JACHVS010000001">
    <property type="protein sequence ID" value="MBB2995005.1"/>
    <property type="molecule type" value="Genomic_DNA"/>
</dbReference>
<dbReference type="Proteomes" id="UP000523000">
    <property type="component" value="Unassembled WGS sequence"/>
</dbReference>
<dbReference type="Gene3D" id="3.40.710.10">
    <property type="entry name" value="DD-peptidase/beta-lactamase superfamily"/>
    <property type="match status" value="2"/>
</dbReference>
<dbReference type="PANTHER" id="PTHR30023:SF0">
    <property type="entry name" value="PENICILLIN-SENSITIVE CARBOXYPEPTIDASE A"/>
    <property type="match status" value="1"/>
</dbReference>
<evidence type="ECO:0000256" key="2">
    <source>
        <dbReference type="ARBA" id="ARBA00022801"/>
    </source>
</evidence>
<comment type="caution">
    <text evidence="3">The sequence shown here is derived from an EMBL/GenBank/DDBJ whole genome shotgun (WGS) entry which is preliminary data.</text>
</comment>
<gene>
    <name evidence="3" type="ORF">E9229_001196</name>
</gene>
<dbReference type="InterPro" id="IPR000667">
    <property type="entry name" value="Peptidase_S13"/>
</dbReference>
<organism evidence="3 4">
    <name type="scientific">Paeniglutamicibacter cryotolerans</name>
    <dbReference type="NCBI Taxonomy" id="670079"/>
    <lineage>
        <taxon>Bacteria</taxon>
        <taxon>Bacillati</taxon>
        <taxon>Actinomycetota</taxon>
        <taxon>Actinomycetes</taxon>
        <taxon>Micrococcales</taxon>
        <taxon>Micrococcaceae</taxon>
        <taxon>Paeniglutamicibacter</taxon>
    </lineage>
</organism>
<keyword evidence="2 3" id="KW-0378">Hydrolase</keyword>
<keyword evidence="3" id="KW-0121">Carboxypeptidase</keyword>
<reference evidence="3 4" key="1">
    <citation type="submission" date="2020-08" db="EMBL/GenBank/DDBJ databases">
        <title>Sequencing the genomes of 1000 actinobacteria strains.</title>
        <authorList>
            <person name="Klenk H.-P."/>
        </authorList>
    </citation>
    <scope>NUCLEOTIDE SEQUENCE [LARGE SCALE GENOMIC DNA]</scope>
    <source>
        <strain evidence="3 4">DSM 22826</strain>
    </source>
</reference>
<evidence type="ECO:0000256" key="1">
    <source>
        <dbReference type="ARBA" id="ARBA00006096"/>
    </source>
</evidence>
<dbReference type="GO" id="GO:0006508">
    <property type="term" value="P:proteolysis"/>
    <property type="evidence" value="ECO:0007669"/>
    <property type="project" value="InterPro"/>
</dbReference>
<dbReference type="EC" id="3.4.16.4" evidence="3"/>
<dbReference type="PANTHER" id="PTHR30023">
    <property type="entry name" value="D-ALANYL-D-ALANINE CARBOXYPEPTIDASE"/>
    <property type="match status" value="1"/>
</dbReference>
<dbReference type="SUPFAM" id="SSF56601">
    <property type="entry name" value="beta-lactamase/transpeptidase-like"/>
    <property type="match status" value="1"/>
</dbReference>
<dbReference type="AlphaFoldDB" id="A0A839QKB8"/>
<dbReference type="Pfam" id="PF02113">
    <property type="entry name" value="Peptidase_S13"/>
    <property type="match status" value="2"/>
</dbReference>
<dbReference type="PRINTS" id="PR00922">
    <property type="entry name" value="DADACBPTASE3"/>
</dbReference>